<dbReference type="Gene3D" id="3.30.10.20">
    <property type="match status" value="1"/>
</dbReference>
<proteinExistence type="predicted"/>
<dbReference type="SUPFAM" id="SSF54184">
    <property type="entry name" value="Penicillin-binding protein 2x (pbp-2x), c-terminal domain"/>
    <property type="match status" value="1"/>
</dbReference>
<dbReference type="RefSeq" id="WP_289825910.1">
    <property type="nucleotide sequence ID" value="NZ_JAUEIE010000012.1"/>
</dbReference>
<organism evidence="4 6">
    <name type="scientific">Leyella lascolaii</name>
    <dbReference type="NCBI Taxonomy" id="1776379"/>
    <lineage>
        <taxon>Bacteria</taxon>
        <taxon>Pseudomonadati</taxon>
        <taxon>Bacteroidota</taxon>
        <taxon>Bacteroidia</taxon>
        <taxon>Bacteroidales</taxon>
        <taxon>Prevotellaceae</taxon>
        <taxon>Leyella</taxon>
    </lineage>
</organism>
<feature type="domain" description="PASTA" evidence="2">
    <location>
        <begin position="44"/>
        <end position="110"/>
    </location>
</feature>
<dbReference type="Pfam" id="PF03793">
    <property type="entry name" value="PASTA"/>
    <property type="match status" value="1"/>
</dbReference>
<dbReference type="Proteomes" id="UP001167831">
    <property type="component" value="Unassembled WGS sequence"/>
</dbReference>
<sequence length="225" mass="24692">MKPTDFFKKFKSWYLWGNLAAMAFVVLLAVFGLKYWLGVYTHHGEAIVVPDLRQKSFRDAQHILQGLGLDVVVSDTGYVKTLSPDCILEQTPAPGEKVKSGRVVTVIVNAEHSPMIALPDIIDNSSLREAMAKLSAMGFKVGKPEYVPGERDWVYGVTVRGRQVVAGDRISVDDVVTVQAGSGMRDESDSIEYVDVDAFEPVDEGDVDEFQVVTAPLSDEEPAAE</sequence>
<keyword evidence="1" id="KW-0472">Membrane</keyword>
<dbReference type="AlphaFoldDB" id="A0AAW7JUZ0"/>
<keyword evidence="1" id="KW-1133">Transmembrane helix</keyword>
<evidence type="ECO:0000256" key="1">
    <source>
        <dbReference type="SAM" id="Phobius"/>
    </source>
</evidence>
<reference evidence="4" key="2">
    <citation type="submission" date="2023-08" db="EMBL/GenBank/DDBJ databases">
        <title>Identification and characterization of horizontal gene transfer across gut microbiota members of farm animals based on homology search.</title>
        <authorList>
            <person name="Schwarzerova J."/>
            <person name="Nykrynova M."/>
            <person name="Jureckova K."/>
            <person name="Cejkova D."/>
            <person name="Rychlik I."/>
        </authorList>
    </citation>
    <scope>NUCLEOTIDE SEQUENCE</scope>
    <source>
        <strain evidence="4">ET15</strain>
        <strain evidence="3">ET37</strain>
    </source>
</reference>
<keyword evidence="1" id="KW-0812">Transmembrane</keyword>
<evidence type="ECO:0000313" key="3">
    <source>
        <dbReference type="EMBL" id="MDN0023477.1"/>
    </source>
</evidence>
<dbReference type="EMBL" id="JAUEIE010000012">
    <property type="protein sequence ID" value="MDN0023477.1"/>
    <property type="molecule type" value="Genomic_DNA"/>
</dbReference>
<dbReference type="SMART" id="SM00740">
    <property type="entry name" value="PASTA"/>
    <property type="match status" value="2"/>
</dbReference>
<dbReference type="CDD" id="cd06577">
    <property type="entry name" value="PASTA_pknB"/>
    <property type="match status" value="1"/>
</dbReference>
<keyword evidence="5" id="KW-1185">Reference proteome</keyword>
<reference evidence="4" key="1">
    <citation type="submission" date="2023-06" db="EMBL/GenBank/DDBJ databases">
        <authorList>
            <person name="Zeman M."/>
            <person name="Kubasova T."/>
            <person name="Jahodarova E."/>
            <person name="Nykrynova M."/>
            <person name="Rychlik I."/>
        </authorList>
    </citation>
    <scope>NUCLEOTIDE SEQUENCE</scope>
    <source>
        <strain evidence="4">ET15</strain>
        <strain evidence="3">ET37</strain>
    </source>
</reference>
<feature type="transmembrane region" description="Helical" evidence="1">
    <location>
        <begin position="12"/>
        <end position="37"/>
    </location>
</feature>
<dbReference type="EMBL" id="JAUEIF010000008">
    <property type="protein sequence ID" value="MDN0025685.1"/>
    <property type="molecule type" value="Genomic_DNA"/>
</dbReference>
<name>A0AAW7JUZ0_9BACT</name>
<evidence type="ECO:0000259" key="2">
    <source>
        <dbReference type="PROSITE" id="PS51178"/>
    </source>
</evidence>
<accession>A0AAW7JUZ0</accession>
<comment type="caution">
    <text evidence="4">The sequence shown here is derived from an EMBL/GenBank/DDBJ whole genome shotgun (WGS) entry which is preliminary data.</text>
</comment>
<dbReference type="InterPro" id="IPR005543">
    <property type="entry name" value="PASTA_dom"/>
</dbReference>
<dbReference type="Proteomes" id="UP001168478">
    <property type="component" value="Unassembled WGS sequence"/>
</dbReference>
<protein>
    <submittedName>
        <fullName evidence="4">PASTA domain-containing protein</fullName>
    </submittedName>
</protein>
<dbReference type="PROSITE" id="PS51178">
    <property type="entry name" value="PASTA"/>
    <property type="match status" value="1"/>
</dbReference>
<evidence type="ECO:0000313" key="6">
    <source>
        <dbReference type="Proteomes" id="UP001168478"/>
    </source>
</evidence>
<evidence type="ECO:0000313" key="5">
    <source>
        <dbReference type="Proteomes" id="UP001167831"/>
    </source>
</evidence>
<evidence type="ECO:0000313" key="4">
    <source>
        <dbReference type="EMBL" id="MDN0025685.1"/>
    </source>
</evidence>
<gene>
    <name evidence="3" type="ORF">QVN81_10675</name>
    <name evidence="4" type="ORF">QVN84_09165</name>
</gene>